<reference evidence="1" key="1">
    <citation type="submission" date="2019-08" db="EMBL/GenBank/DDBJ databases">
        <authorList>
            <person name="Kucharzyk K."/>
            <person name="Murdoch R.W."/>
            <person name="Higgins S."/>
            <person name="Loffler F."/>
        </authorList>
    </citation>
    <scope>NUCLEOTIDE SEQUENCE</scope>
</reference>
<protein>
    <submittedName>
        <fullName evidence="1">Uncharacterized protein</fullName>
    </submittedName>
</protein>
<comment type="caution">
    <text evidence="1">The sequence shown here is derived from an EMBL/GenBank/DDBJ whole genome shotgun (WGS) entry which is preliminary data.</text>
</comment>
<accession>A0A645DUH8</accession>
<dbReference type="AlphaFoldDB" id="A0A645DUH8"/>
<name>A0A645DUH8_9ZZZZ</name>
<proteinExistence type="predicted"/>
<evidence type="ECO:0000313" key="1">
    <source>
        <dbReference type="EMBL" id="MPM93037.1"/>
    </source>
</evidence>
<sequence>MAVLIGACPQLFVHRTREDVHGDVDEYRAGTSGFCQTESLIHNVGQRFYIVHAPSSLDNRFQHAILIAVSVHLHFLMRMTAKIITGNITSDDNHGDRVERSVGNTGDHISQSRSQMTHDHRGLVSNAGITVSCGGSHGLLTSANVLNFFTAGQRVKHADDGVTTKAEQFGNAAAFQVIHQQIRNQFFAHF</sequence>
<gene>
    <name evidence="1" type="ORF">SDC9_140173</name>
</gene>
<organism evidence="1">
    <name type="scientific">bioreactor metagenome</name>
    <dbReference type="NCBI Taxonomy" id="1076179"/>
    <lineage>
        <taxon>unclassified sequences</taxon>
        <taxon>metagenomes</taxon>
        <taxon>ecological metagenomes</taxon>
    </lineage>
</organism>
<dbReference type="EMBL" id="VSSQ01039895">
    <property type="protein sequence ID" value="MPM93037.1"/>
    <property type="molecule type" value="Genomic_DNA"/>
</dbReference>